<keyword evidence="7" id="KW-0472">Membrane</keyword>
<dbReference type="EMBL" id="CALNXJ010000045">
    <property type="protein sequence ID" value="CAH3148768.1"/>
    <property type="molecule type" value="Genomic_DNA"/>
</dbReference>
<evidence type="ECO:0000256" key="6">
    <source>
        <dbReference type="SAM" id="MobiDB-lite"/>
    </source>
</evidence>
<keyword evidence="3 5" id="KW-0808">Transferase</keyword>
<evidence type="ECO:0000256" key="3">
    <source>
        <dbReference type="ARBA" id="ARBA00022679"/>
    </source>
</evidence>
<keyword evidence="7" id="KW-0812">Transmembrane</keyword>
<dbReference type="EC" id="2.8.2.20" evidence="2 5"/>
<dbReference type="GO" id="GO:0008476">
    <property type="term" value="F:protein-tyrosine sulfotransferase activity"/>
    <property type="evidence" value="ECO:0007669"/>
    <property type="project" value="UniProtKB-EC"/>
</dbReference>
<sequence>MPSSRAARGVLLGTVIGLALAGLFIVWSDKYTHIKYQSGPLASSGQLLWYGDRDITSLKPSTENEKDEFGREKLETQQTTGETRIDDPGHNADHPVSTNDLYKAYGHVHTIVFFIGYPRSRHSLLGSLMDAHPRMVVSDERMAFNAWRRSSGSFIDSSIYKFYDIMFHASEKSVSSGRRSRTFEGNVTNKASRYGYMVPNQWQGRFDQYIEVIGDKAGAFTASAMLNDDAIDAVRLLEKTAAAKVKFIHVVRNPFDNIATMVLQHRKIKQREGSHEVKV</sequence>
<keyword evidence="9" id="KW-1185">Reference proteome</keyword>
<dbReference type="GO" id="GO:0005794">
    <property type="term" value="C:Golgi apparatus"/>
    <property type="evidence" value="ECO:0007669"/>
    <property type="project" value="UniProtKB-ARBA"/>
</dbReference>
<evidence type="ECO:0000256" key="4">
    <source>
        <dbReference type="ARBA" id="ARBA00048460"/>
    </source>
</evidence>
<dbReference type="AlphaFoldDB" id="A0AAU9XJX4"/>
<protein>
    <recommendedName>
        <fullName evidence="2 5">Protein-tyrosine sulfotransferase</fullName>
        <ecNumber evidence="2 5">2.8.2.20</ecNumber>
    </recommendedName>
</protein>
<dbReference type="PANTHER" id="PTHR12788:SF8">
    <property type="entry name" value="PROTEIN-TYROSINE SULFOTRANSFERASE"/>
    <property type="match status" value="1"/>
</dbReference>
<dbReference type="Gene3D" id="3.40.50.300">
    <property type="entry name" value="P-loop containing nucleotide triphosphate hydrolases"/>
    <property type="match status" value="1"/>
</dbReference>
<dbReference type="PANTHER" id="PTHR12788">
    <property type="entry name" value="PROTEIN-TYROSINE SULFOTRANSFERASE 2"/>
    <property type="match status" value="1"/>
</dbReference>
<evidence type="ECO:0000256" key="5">
    <source>
        <dbReference type="RuleBase" id="RU365018"/>
    </source>
</evidence>
<evidence type="ECO:0000256" key="2">
    <source>
        <dbReference type="ARBA" id="ARBA00013262"/>
    </source>
</evidence>
<evidence type="ECO:0000313" key="9">
    <source>
        <dbReference type="Proteomes" id="UP001159428"/>
    </source>
</evidence>
<feature type="region of interest" description="Disordered" evidence="6">
    <location>
        <begin position="59"/>
        <end position="92"/>
    </location>
</feature>
<accession>A0AAU9XJX4</accession>
<reference evidence="8 9" key="1">
    <citation type="submission" date="2022-05" db="EMBL/GenBank/DDBJ databases">
        <authorList>
            <consortium name="Genoscope - CEA"/>
            <person name="William W."/>
        </authorList>
    </citation>
    <scope>NUCLEOTIDE SEQUENCE [LARGE SCALE GENOMIC DNA]</scope>
</reference>
<comment type="similarity">
    <text evidence="1 5">Belongs to the protein sulfotransferase family.</text>
</comment>
<evidence type="ECO:0000256" key="1">
    <source>
        <dbReference type="ARBA" id="ARBA00009988"/>
    </source>
</evidence>
<dbReference type="SUPFAM" id="SSF52540">
    <property type="entry name" value="P-loop containing nucleoside triphosphate hydrolases"/>
    <property type="match status" value="1"/>
</dbReference>
<evidence type="ECO:0000313" key="8">
    <source>
        <dbReference type="EMBL" id="CAH3148768.1"/>
    </source>
</evidence>
<name>A0AAU9XJX4_9CNID</name>
<dbReference type="Proteomes" id="UP001159428">
    <property type="component" value="Unassembled WGS sequence"/>
</dbReference>
<dbReference type="InterPro" id="IPR026634">
    <property type="entry name" value="TPST-like"/>
</dbReference>
<evidence type="ECO:0000256" key="7">
    <source>
        <dbReference type="SAM" id="Phobius"/>
    </source>
</evidence>
<feature type="compositionally biased region" description="Basic and acidic residues" evidence="6">
    <location>
        <begin position="83"/>
        <end position="92"/>
    </location>
</feature>
<dbReference type="InterPro" id="IPR027417">
    <property type="entry name" value="P-loop_NTPase"/>
</dbReference>
<comment type="caution">
    <text evidence="8">The sequence shown here is derived from an EMBL/GenBank/DDBJ whole genome shotgun (WGS) entry which is preliminary data.</text>
</comment>
<gene>
    <name evidence="8" type="ORF">PMEA_00024093</name>
</gene>
<feature type="compositionally biased region" description="Basic and acidic residues" evidence="6">
    <location>
        <begin position="59"/>
        <end position="75"/>
    </location>
</feature>
<feature type="transmembrane region" description="Helical" evidence="7">
    <location>
        <begin position="6"/>
        <end position="27"/>
    </location>
</feature>
<organism evidence="8 9">
    <name type="scientific">Pocillopora meandrina</name>
    <dbReference type="NCBI Taxonomy" id="46732"/>
    <lineage>
        <taxon>Eukaryota</taxon>
        <taxon>Metazoa</taxon>
        <taxon>Cnidaria</taxon>
        <taxon>Anthozoa</taxon>
        <taxon>Hexacorallia</taxon>
        <taxon>Scleractinia</taxon>
        <taxon>Astrocoeniina</taxon>
        <taxon>Pocilloporidae</taxon>
        <taxon>Pocillopora</taxon>
    </lineage>
</organism>
<keyword evidence="7" id="KW-1133">Transmembrane helix</keyword>
<comment type="catalytic activity">
    <reaction evidence="4 5">
        <text>L-tyrosyl-[protein] + 3'-phosphoadenylyl sulfate = O-sulfo-L-tyrosine-[protein] + adenosine 3',5'-bisphosphate + H(+)</text>
        <dbReference type="Rhea" id="RHEA:16801"/>
        <dbReference type="Rhea" id="RHEA-COMP:10136"/>
        <dbReference type="Rhea" id="RHEA-COMP:11688"/>
        <dbReference type="ChEBI" id="CHEBI:15378"/>
        <dbReference type="ChEBI" id="CHEBI:46858"/>
        <dbReference type="ChEBI" id="CHEBI:58339"/>
        <dbReference type="ChEBI" id="CHEBI:58343"/>
        <dbReference type="ChEBI" id="CHEBI:65286"/>
        <dbReference type="EC" id="2.8.2.20"/>
    </reaction>
</comment>
<proteinExistence type="inferred from homology"/>
<comment type="function">
    <text evidence="5">Catalyzes the O-sulfation of tyrosine residues within acidic motifs of polypeptides, using 3'-phosphoadenylyl sulfate (PAPS) as cosubstrate.</text>
</comment>